<feature type="compositionally biased region" description="Basic and acidic residues" evidence="1">
    <location>
        <begin position="210"/>
        <end position="223"/>
    </location>
</feature>
<gene>
    <name evidence="2" type="ORF">BCR35DRAFT_7515</name>
</gene>
<dbReference type="OrthoDB" id="5876637at2759"/>
<keyword evidence="3" id="KW-1185">Reference proteome</keyword>
<dbReference type="STRING" id="106004.A0A1Y2G6R5"/>
<organism evidence="2 3">
    <name type="scientific">Leucosporidium creatinivorum</name>
    <dbReference type="NCBI Taxonomy" id="106004"/>
    <lineage>
        <taxon>Eukaryota</taxon>
        <taxon>Fungi</taxon>
        <taxon>Dikarya</taxon>
        <taxon>Basidiomycota</taxon>
        <taxon>Pucciniomycotina</taxon>
        <taxon>Microbotryomycetes</taxon>
        <taxon>Leucosporidiales</taxon>
        <taxon>Leucosporidium</taxon>
    </lineage>
</organism>
<reference evidence="2 3" key="1">
    <citation type="submission" date="2016-07" db="EMBL/GenBank/DDBJ databases">
        <title>Pervasive Adenine N6-methylation of Active Genes in Fungi.</title>
        <authorList>
            <consortium name="DOE Joint Genome Institute"/>
            <person name="Mondo S.J."/>
            <person name="Dannebaum R.O."/>
            <person name="Kuo R.C."/>
            <person name="Labutti K."/>
            <person name="Haridas S."/>
            <person name="Kuo A."/>
            <person name="Salamov A."/>
            <person name="Ahrendt S.R."/>
            <person name="Lipzen A."/>
            <person name="Sullivan W."/>
            <person name="Andreopoulos W.B."/>
            <person name="Clum A."/>
            <person name="Lindquist E."/>
            <person name="Daum C."/>
            <person name="Ramamoorthy G.K."/>
            <person name="Gryganskyi A."/>
            <person name="Culley D."/>
            <person name="Magnuson J.K."/>
            <person name="James T.Y."/>
            <person name="O'Malley M.A."/>
            <person name="Stajich J.E."/>
            <person name="Spatafora J.W."/>
            <person name="Visel A."/>
            <person name="Grigoriev I.V."/>
        </authorList>
    </citation>
    <scope>NUCLEOTIDE SEQUENCE [LARGE SCALE GENOMIC DNA]</scope>
    <source>
        <strain evidence="2 3">62-1032</strain>
    </source>
</reference>
<sequence>MPHKKQKRSLRDAATAAAGYDNPPTAGDSIPHPNHVAAASSSKPVGVLAPENKKRKAKKEQPKDKRDSFGGRKDLGGLSKNMHRILNAGALRDEYHQNKKRKLEEEESKKNPNQKAALTPLPYESLSTFNRRVEMALRPSIDTAIRASKASAQKKKAKKAAPGEAKGKDGEEEEVIAQDTTTILPSGKVKPKATPSTSVDPFVPRAKPARATEFEEASQRKSVSDVVQAPPVLSKAGRKQKTTTVTEPLPASRMPVSGAIKAMMEQERLKAVAAYRAIKEQREKDQKAE</sequence>
<dbReference type="AlphaFoldDB" id="A0A1Y2G6R5"/>
<accession>A0A1Y2G6R5</accession>
<evidence type="ECO:0000313" key="2">
    <source>
        <dbReference type="EMBL" id="ORY92749.1"/>
    </source>
</evidence>
<dbReference type="EMBL" id="MCGR01000001">
    <property type="protein sequence ID" value="ORY92749.1"/>
    <property type="molecule type" value="Genomic_DNA"/>
</dbReference>
<dbReference type="InParanoid" id="A0A1Y2G6R5"/>
<feature type="compositionally biased region" description="Basic and acidic residues" evidence="1">
    <location>
        <begin position="91"/>
        <end position="110"/>
    </location>
</feature>
<comment type="caution">
    <text evidence="2">The sequence shown here is derived from an EMBL/GenBank/DDBJ whole genome shotgun (WGS) entry which is preliminary data.</text>
</comment>
<evidence type="ECO:0000313" key="3">
    <source>
        <dbReference type="Proteomes" id="UP000193467"/>
    </source>
</evidence>
<dbReference type="Proteomes" id="UP000193467">
    <property type="component" value="Unassembled WGS sequence"/>
</dbReference>
<feature type="compositionally biased region" description="Basic and acidic residues" evidence="1">
    <location>
        <begin position="59"/>
        <end position="75"/>
    </location>
</feature>
<name>A0A1Y2G6R5_9BASI</name>
<feature type="region of interest" description="Disordered" evidence="1">
    <location>
        <begin position="147"/>
        <end position="251"/>
    </location>
</feature>
<protein>
    <submittedName>
        <fullName evidence="2">Uncharacterized protein</fullName>
    </submittedName>
</protein>
<proteinExistence type="predicted"/>
<feature type="region of interest" description="Disordered" evidence="1">
    <location>
        <begin position="1"/>
        <end position="123"/>
    </location>
</feature>
<evidence type="ECO:0000256" key="1">
    <source>
        <dbReference type="SAM" id="MobiDB-lite"/>
    </source>
</evidence>